<accession>A0A3S5CPL3</accession>
<name>A0A3S5CPL3_9PLAT</name>
<reference evidence="2" key="1">
    <citation type="submission" date="2018-11" db="EMBL/GenBank/DDBJ databases">
        <authorList>
            <consortium name="Pathogen Informatics"/>
        </authorList>
    </citation>
    <scope>NUCLEOTIDE SEQUENCE</scope>
</reference>
<dbReference type="EMBL" id="CAAALY010256131">
    <property type="protein sequence ID" value="VEL37849.1"/>
    <property type="molecule type" value="Genomic_DNA"/>
</dbReference>
<sequence>MFACLICDARLTDFDCLLGHLVLVHGQTSAPCATPHCPLCGRACPAGLAALRQHVTVTHLTNVGQIGRGQVSLLNIVKSRFNK</sequence>
<proteinExistence type="predicted"/>
<feature type="domain" description="C2H2-type" evidence="1">
    <location>
        <begin position="4"/>
        <end position="25"/>
    </location>
</feature>
<comment type="caution">
    <text evidence="2">The sequence shown here is derived from an EMBL/GenBank/DDBJ whole genome shotgun (WGS) entry which is preliminary data.</text>
</comment>
<keyword evidence="3" id="KW-1185">Reference proteome</keyword>
<evidence type="ECO:0000313" key="2">
    <source>
        <dbReference type="EMBL" id="VEL37849.1"/>
    </source>
</evidence>
<protein>
    <recommendedName>
        <fullName evidence="1">C2H2-type domain-containing protein</fullName>
    </recommendedName>
</protein>
<evidence type="ECO:0000259" key="1">
    <source>
        <dbReference type="PROSITE" id="PS00028"/>
    </source>
</evidence>
<gene>
    <name evidence="2" type="ORF">PXEA_LOCUS31289</name>
</gene>
<dbReference type="AlphaFoldDB" id="A0A3S5CPL3"/>
<dbReference type="PROSITE" id="PS00028">
    <property type="entry name" value="ZINC_FINGER_C2H2_1"/>
    <property type="match status" value="1"/>
</dbReference>
<organism evidence="2 3">
    <name type="scientific">Protopolystoma xenopodis</name>
    <dbReference type="NCBI Taxonomy" id="117903"/>
    <lineage>
        <taxon>Eukaryota</taxon>
        <taxon>Metazoa</taxon>
        <taxon>Spiralia</taxon>
        <taxon>Lophotrochozoa</taxon>
        <taxon>Platyhelminthes</taxon>
        <taxon>Monogenea</taxon>
        <taxon>Polyopisthocotylea</taxon>
        <taxon>Polystomatidea</taxon>
        <taxon>Polystomatidae</taxon>
        <taxon>Protopolystoma</taxon>
    </lineage>
</organism>
<dbReference type="Proteomes" id="UP000784294">
    <property type="component" value="Unassembled WGS sequence"/>
</dbReference>
<evidence type="ECO:0000313" key="3">
    <source>
        <dbReference type="Proteomes" id="UP000784294"/>
    </source>
</evidence>
<dbReference type="InterPro" id="IPR013087">
    <property type="entry name" value="Znf_C2H2_type"/>
</dbReference>